<dbReference type="InterPro" id="IPR009003">
    <property type="entry name" value="Peptidase_S1_PA"/>
</dbReference>
<keyword evidence="4" id="KW-0720">Serine protease</keyword>
<evidence type="ECO:0000256" key="1">
    <source>
        <dbReference type="ARBA" id="ARBA00010541"/>
    </source>
</evidence>
<gene>
    <name evidence="7" type="ORF">SAMN05421540_102411</name>
</gene>
<keyword evidence="5" id="KW-0812">Transmembrane</keyword>
<dbReference type="SUPFAM" id="SSF50156">
    <property type="entry name" value="PDZ domain-like"/>
    <property type="match status" value="1"/>
</dbReference>
<dbReference type="InterPro" id="IPR036034">
    <property type="entry name" value="PDZ_sf"/>
</dbReference>
<evidence type="ECO:0000259" key="6">
    <source>
        <dbReference type="SMART" id="SM00228"/>
    </source>
</evidence>
<dbReference type="EMBL" id="FNQF01000002">
    <property type="protein sequence ID" value="SEA00601.1"/>
    <property type="molecule type" value="Genomic_DNA"/>
</dbReference>
<proteinExistence type="inferred from homology"/>
<evidence type="ECO:0000313" key="8">
    <source>
        <dbReference type="Proteomes" id="UP000198820"/>
    </source>
</evidence>
<evidence type="ECO:0000256" key="4">
    <source>
        <dbReference type="ARBA" id="ARBA00022825"/>
    </source>
</evidence>
<dbReference type="Pfam" id="PF13365">
    <property type="entry name" value="Trypsin_2"/>
    <property type="match status" value="1"/>
</dbReference>
<evidence type="ECO:0000313" key="7">
    <source>
        <dbReference type="EMBL" id="SEA00601.1"/>
    </source>
</evidence>
<dbReference type="FunFam" id="2.40.10.10:FF:000001">
    <property type="entry name" value="Periplasmic serine protease DegS"/>
    <property type="match status" value="1"/>
</dbReference>
<sequence>MKDTFKLALVAIIASGLSIGSYHFIYNDSSENEEKPTFDWSSESIPLVQTSSNTYNASPDNFTAAAENTVDAVVHVKNMTLMRTASSYFEYKFGGGETKKVLRGAGSGVIVSPDGYIVTNNHVIEGANEVQVTLNDNETFTAEIIGTAPESDIALLKIERDGLKYLQFGDSNSIRVGEWVLAVGNPFNLTSTVTAGIISAKARDLNNNDNQFQSFIQTDAAVNPGNSGGALVNTKGELIGINTAITSQTGSFIGYSFAVPSNNAKKIIEDLIEYGSVRKAVLGVRGTDINEQNYKQLETEISQGFLIGDVSKNSGAEKAGLQKDDIITKIDNIRIRRFSDMAGYLNSRNPGDQVNVTYLRSGKTKETTIQLDILSTYLIKSIGIEVQNIEKKDLKKFGNAKNGVGISEIFDKRLENSFISESIITKINKEEVNSIEDVRKIINQSKSQTLLITFMTKDGEESTYVFR</sequence>
<dbReference type="InterPro" id="IPR051201">
    <property type="entry name" value="Chloro_Bact_Ser_Proteases"/>
</dbReference>
<feature type="transmembrane region" description="Helical" evidence="5">
    <location>
        <begin position="7"/>
        <end position="26"/>
    </location>
</feature>
<dbReference type="SUPFAM" id="SSF50494">
    <property type="entry name" value="Trypsin-like serine proteases"/>
    <property type="match status" value="1"/>
</dbReference>
<dbReference type="PANTHER" id="PTHR43343">
    <property type="entry name" value="PEPTIDASE S12"/>
    <property type="match status" value="1"/>
</dbReference>
<keyword evidence="5" id="KW-1133">Transmembrane helix</keyword>
<dbReference type="Proteomes" id="UP000198820">
    <property type="component" value="Unassembled WGS sequence"/>
</dbReference>
<dbReference type="Gene3D" id="2.40.10.120">
    <property type="match status" value="1"/>
</dbReference>
<dbReference type="PANTHER" id="PTHR43343:SF3">
    <property type="entry name" value="PROTEASE DO-LIKE 8, CHLOROPLASTIC"/>
    <property type="match status" value="1"/>
</dbReference>
<evidence type="ECO:0000256" key="3">
    <source>
        <dbReference type="ARBA" id="ARBA00022801"/>
    </source>
</evidence>
<dbReference type="GO" id="GO:0006508">
    <property type="term" value="P:proteolysis"/>
    <property type="evidence" value="ECO:0007669"/>
    <property type="project" value="UniProtKB-KW"/>
</dbReference>
<organism evidence="7 8">
    <name type="scientific">Psychroflexus halocasei</name>
    <dbReference type="NCBI Taxonomy" id="908615"/>
    <lineage>
        <taxon>Bacteria</taxon>
        <taxon>Pseudomonadati</taxon>
        <taxon>Bacteroidota</taxon>
        <taxon>Flavobacteriia</taxon>
        <taxon>Flavobacteriales</taxon>
        <taxon>Flavobacteriaceae</taxon>
        <taxon>Psychroflexus</taxon>
    </lineage>
</organism>
<dbReference type="RefSeq" id="WP_093239937.1">
    <property type="nucleotide sequence ID" value="NZ_FNQF01000002.1"/>
</dbReference>
<keyword evidence="2 7" id="KW-0645">Protease</keyword>
<comment type="similarity">
    <text evidence="1">Belongs to the peptidase S1C family.</text>
</comment>
<dbReference type="GO" id="GO:0004252">
    <property type="term" value="F:serine-type endopeptidase activity"/>
    <property type="evidence" value="ECO:0007669"/>
    <property type="project" value="InterPro"/>
</dbReference>
<accession>A0A1H3XNW5</accession>
<evidence type="ECO:0000256" key="2">
    <source>
        <dbReference type="ARBA" id="ARBA00022670"/>
    </source>
</evidence>
<protein>
    <submittedName>
        <fullName evidence="7">Do/DeqQ family serine protease</fullName>
    </submittedName>
</protein>
<keyword evidence="8" id="KW-1185">Reference proteome</keyword>
<reference evidence="7 8" key="1">
    <citation type="submission" date="2016-10" db="EMBL/GenBank/DDBJ databases">
        <authorList>
            <person name="de Groot N.N."/>
        </authorList>
    </citation>
    <scope>NUCLEOTIDE SEQUENCE [LARGE SCALE GENOMIC DNA]</scope>
    <source>
        <strain evidence="7 8">DSM 23581</strain>
    </source>
</reference>
<dbReference type="InterPro" id="IPR001478">
    <property type="entry name" value="PDZ"/>
</dbReference>
<keyword evidence="5" id="KW-0472">Membrane</keyword>
<name>A0A1H3XNW5_9FLAO</name>
<dbReference type="PRINTS" id="PR00834">
    <property type="entry name" value="PROTEASES2C"/>
</dbReference>
<keyword evidence="3" id="KW-0378">Hydrolase</keyword>
<dbReference type="InterPro" id="IPR001940">
    <property type="entry name" value="Peptidase_S1C"/>
</dbReference>
<evidence type="ECO:0000256" key="5">
    <source>
        <dbReference type="SAM" id="Phobius"/>
    </source>
</evidence>
<dbReference type="AlphaFoldDB" id="A0A1H3XNW5"/>
<feature type="domain" description="PDZ" evidence="6">
    <location>
        <begin position="280"/>
        <end position="362"/>
    </location>
</feature>
<dbReference type="STRING" id="908615.SAMN05421540_102411"/>
<dbReference type="Gene3D" id="2.30.42.10">
    <property type="match status" value="1"/>
</dbReference>
<dbReference type="Pfam" id="PF13180">
    <property type="entry name" value="PDZ_2"/>
    <property type="match status" value="1"/>
</dbReference>
<dbReference type="SMART" id="SM00228">
    <property type="entry name" value="PDZ"/>
    <property type="match status" value="1"/>
</dbReference>